<comment type="caution">
    <text evidence="2">The sequence shown here is derived from an EMBL/GenBank/DDBJ whole genome shotgun (WGS) entry which is preliminary data.</text>
</comment>
<evidence type="ECO:0000313" key="2">
    <source>
        <dbReference type="EMBL" id="MDQ0167788.1"/>
    </source>
</evidence>
<organism evidence="2 3">
    <name type="scientific">Caldalkalibacillus horti</name>
    <dbReference type="NCBI Taxonomy" id="77523"/>
    <lineage>
        <taxon>Bacteria</taxon>
        <taxon>Bacillati</taxon>
        <taxon>Bacillota</taxon>
        <taxon>Bacilli</taxon>
        <taxon>Bacillales</taxon>
        <taxon>Bacillaceae</taxon>
        <taxon>Caldalkalibacillus</taxon>
    </lineage>
</organism>
<feature type="chain" id="PRO_5046509895" evidence="1">
    <location>
        <begin position="28"/>
        <end position="437"/>
    </location>
</feature>
<feature type="signal peptide" evidence="1">
    <location>
        <begin position="1"/>
        <end position="27"/>
    </location>
</feature>
<dbReference type="EMBL" id="JAUSTY010000020">
    <property type="protein sequence ID" value="MDQ0167788.1"/>
    <property type="molecule type" value="Genomic_DNA"/>
</dbReference>
<dbReference type="PANTHER" id="PTHR43649:SF14">
    <property type="entry name" value="BLR3389 PROTEIN"/>
    <property type="match status" value="1"/>
</dbReference>
<dbReference type="SUPFAM" id="SSF53850">
    <property type="entry name" value="Periplasmic binding protein-like II"/>
    <property type="match status" value="1"/>
</dbReference>
<evidence type="ECO:0000313" key="3">
    <source>
        <dbReference type="Proteomes" id="UP001235840"/>
    </source>
</evidence>
<dbReference type="Pfam" id="PF01547">
    <property type="entry name" value="SBP_bac_1"/>
    <property type="match status" value="1"/>
</dbReference>
<name>A0ABT9W3F4_9BACI</name>
<dbReference type="Gene3D" id="3.40.190.10">
    <property type="entry name" value="Periplasmic binding protein-like II"/>
    <property type="match status" value="2"/>
</dbReference>
<dbReference type="Proteomes" id="UP001235840">
    <property type="component" value="Unassembled WGS sequence"/>
</dbReference>
<protein>
    <submittedName>
        <fullName evidence="2">Raffinose/stachyose/melibiose transport system substrate-binding protein</fullName>
    </submittedName>
</protein>
<dbReference type="InterPro" id="IPR006059">
    <property type="entry name" value="SBP"/>
</dbReference>
<accession>A0ABT9W3F4</accession>
<gene>
    <name evidence="2" type="ORF">J2S11_003717</name>
</gene>
<reference evidence="2 3" key="1">
    <citation type="submission" date="2023-07" db="EMBL/GenBank/DDBJ databases">
        <title>Genomic Encyclopedia of Type Strains, Phase IV (KMG-IV): sequencing the most valuable type-strain genomes for metagenomic binning, comparative biology and taxonomic classification.</title>
        <authorList>
            <person name="Goeker M."/>
        </authorList>
    </citation>
    <scope>NUCLEOTIDE SEQUENCE [LARGE SCALE GENOMIC DNA]</scope>
    <source>
        <strain evidence="2 3">DSM 12751</strain>
    </source>
</reference>
<keyword evidence="1" id="KW-0732">Signal</keyword>
<keyword evidence="3" id="KW-1185">Reference proteome</keyword>
<dbReference type="PANTHER" id="PTHR43649">
    <property type="entry name" value="ARABINOSE-BINDING PROTEIN-RELATED"/>
    <property type="match status" value="1"/>
</dbReference>
<proteinExistence type="predicted"/>
<dbReference type="InterPro" id="IPR050490">
    <property type="entry name" value="Bact_solute-bd_prot1"/>
</dbReference>
<evidence type="ECO:0000256" key="1">
    <source>
        <dbReference type="SAM" id="SignalP"/>
    </source>
</evidence>
<sequence length="437" mass="47856">MLKKKAVTNYFIVIISALLLLAGCSSAGNNETSGRANGEAGEVVINFMHLWPEGSSKDHYEIVNKIIAQFEEENQGTTVKVEVLGNEQYKERLRVISSGNQLPDVGMTWAAGFLTPYVDGNMFTPLNDILDAGLQEKFVSGTTEAYGIDGNIYGLPLELNIAPIFYNKEIFEEYNLDVPTTYEQFKQVIQTLNDNGVAPIALGNRDRWTGSLWYMYLADRIAGAETLTNAILRSDSFENVALTQAAEEVQNLVDLGAFAAGYNALSDEEAKSLFMNGQAAMYLIGSWDLPNYTTNEDVPQEFRDSIGFFNFPTVDGKGDLNSWVGGPGVGLFVAENSDVKEDAKAFVTYFIEKWGQQAVSDAGVIPATIVDTSAVQLPDLYIEVLDELTQASNITLFADVQLNPDVAQVHLDAIQSLFGGQITPQAYGQLHEEALSK</sequence>
<dbReference type="PROSITE" id="PS51257">
    <property type="entry name" value="PROKAR_LIPOPROTEIN"/>
    <property type="match status" value="1"/>
</dbReference>
<dbReference type="RefSeq" id="WP_307396988.1">
    <property type="nucleotide sequence ID" value="NZ_BAAADK010000049.1"/>
</dbReference>